<evidence type="ECO:0000259" key="9">
    <source>
        <dbReference type="PROSITE" id="PS52035"/>
    </source>
</evidence>
<dbReference type="Pfam" id="PF00246">
    <property type="entry name" value="Peptidase_M14"/>
    <property type="match status" value="1"/>
</dbReference>
<dbReference type="GO" id="GO:0006508">
    <property type="term" value="P:proteolysis"/>
    <property type="evidence" value="ECO:0007669"/>
    <property type="project" value="InterPro"/>
</dbReference>
<dbReference type="GO" id="GO:0005615">
    <property type="term" value="C:extracellular space"/>
    <property type="evidence" value="ECO:0007669"/>
    <property type="project" value="TreeGrafter"/>
</dbReference>
<dbReference type="OrthoDB" id="10249045at2759"/>
<dbReference type="VEuPathDB" id="FungiDB:H310_13015"/>
<evidence type="ECO:0000256" key="7">
    <source>
        <dbReference type="SAM" id="Phobius"/>
    </source>
</evidence>
<evidence type="ECO:0000256" key="6">
    <source>
        <dbReference type="SAM" id="MobiDB-lite"/>
    </source>
</evidence>
<comment type="caution">
    <text evidence="5">Lacks conserved residue(s) required for the propagation of feature annotation.</text>
</comment>
<evidence type="ECO:0000256" key="1">
    <source>
        <dbReference type="ARBA" id="ARBA00001947"/>
    </source>
</evidence>
<dbReference type="EMBL" id="KI913997">
    <property type="protein sequence ID" value="ETV92798.1"/>
    <property type="molecule type" value="Genomic_DNA"/>
</dbReference>
<evidence type="ECO:0000256" key="5">
    <source>
        <dbReference type="PROSITE-ProRule" id="PRU01379"/>
    </source>
</evidence>
<evidence type="ECO:0000256" key="4">
    <source>
        <dbReference type="ARBA" id="ARBA00022833"/>
    </source>
</evidence>
<dbReference type="PROSITE" id="PS52035">
    <property type="entry name" value="PEPTIDASE_M14"/>
    <property type="match status" value="1"/>
</dbReference>
<dbReference type="SUPFAM" id="SSF53187">
    <property type="entry name" value="Zn-dependent exopeptidases"/>
    <property type="match status" value="1"/>
</dbReference>
<dbReference type="PANTHER" id="PTHR11705:SF138">
    <property type="entry name" value="PEPTIDASE M14 CARBOXYPEPTIDASE A DOMAIN-CONTAINING PROTEIN"/>
    <property type="match status" value="1"/>
</dbReference>
<dbReference type="PROSITE" id="PS00132">
    <property type="entry name" value="CARBOXYPEPT_ZN_1"/>
    <property type="match status" value="1"/>
</dbReference>
<proteinExistence type="inferred from homology"/>
<dbReference type="GO" id="GO:0008270">
    <property type="term" value="F:zinc ion binding"/>
    <property type="evidence" value="ECO:0007669"/>
    <property type="project" value="InterPro"/>
</dbReference>
<comment type="cofactor">
    <cofactor evidence="1">
        <name>Zn(2+)</name>
        <dbReference type="ChEBI" id="CHEBI:29105"/>
    </cofactor>
</comment>
<gene>
    <name evidence="10" type="ORF">H310_13015</name>
</gene>
<reference evidence="10" key="1">
    <citation type="submission" date="2013-12" db="EMBL/GenBank/DDBJ databases">
        <title>The Genome Sequence of Aphanomyces invadans NJM9701.</title>
        <authorList>
            <consortium name="The Broad Institute Genomics Platform"/>
            <person name="Russ C."/>
            <person name="Tyler B."/>
            <person name="van West P."/>
            <person name="Dieguez-Uribeondo J."/>
            <person name="Young S.K."/>
            <person name="Zeng Q."/>
            <person name="Gargeya S."/>
            <person name="Fitzgerald M."/>
            <person name="Abouelleil A."/>
            <person name="Alvarado L."/>
            <person name="Chapman S.B."/>
            <person name="Gainer-Dewar J."/>
            <person name="Goldberg J."/>
            <person name="Griggs A."/>
            <person name="Gujja S."/>
            <person name="Hansen M."/>
            <person name="Howarth C."/>
            <person name="Imamovic A."/>
            <person name="Ireland A."/>
            <person name="Larimer J."/>
            <person name="McCowan C."/>
            <person name="Murphy C."/>
            <person name="Pearson M."/>
            <person name="Poon T.W."/>
            <person name="Priest M."/>
            <person name="Roberts A."/>
            <person name="Saif S."/>
            <person name="Shea T."/>
            <person name="Sykes S."/>
            <person name="Wortman J."/>
            <person name="Nusbaum C."/>
            <person name="Birren B."/>
        </authorList>
    </citation>
    <scope>NUCLEOTIDE SEQUENCE [LARGE SCALE GENOMIC DNA]</scope>
    <source>
        <strain evidence="10">NJM9701</strain>
    </source>
</reference>
<evidence type="ECO:0000256" key="3">
    <source>
        <dbReference type="ARBA" id="ARBA00022723"/>
    </source>
</evidence>
<feature type="region of interest" description="Disordered" evidence="6">
    <location>
        <begin position="632"/>
        <end position="670"/>
    </location>
</feature>
<dbReference type="eggNOG" id="ENOG502QUHR">
    <property type="taxonomic scope" value="Eukaryota"/>
</dbReference>
<dbReference type="STRING" id="157072.A0A024TFI0"/>
<dbReference type="CDD" id="cd00596">
    <property type="entry name" value="Peptidase_M14_like"/>
    <property type="match status" value="1"/>
</dbReference>
<feature type="domain" description="Peptidase M14" evidence="9">
    <location>
        <begin position="30"/>
        <end position="338"/>
    </location>
</feature>
<dbReference type="SMART" id="SM00631">
    <property type="entry name" value="Zn_pept"/>
    <property type="match status" value="1"/>
</dbReference>
<keyword evidence="7" id="KW-1133">Transmembrane helix</keyword>
<dbReference type="InterPro" id="IPR057246">
    <property type="entry name" value="CARBOXYPEPT_ZN_1"/>
</dbReference>
<dbReference type="GeneID" id="20090065"/>
<feature type="transmembrane region" description="Helical" evidence="7">
    <location>
        <begin position="600"/>
        <end position="625"/>
    </location>
</feature>
<keyword evidence="4" id="KW-0862">Zinc</keyword>
<dbReference type="AlphaFoldDB" id="A0A024TFI0"/>
<keyword evidence="7" id="KW-0812">Transmembrane</keyword>
<keyword evidence="7" id="KW-0472">Membrane</keyword>
<dbReference type="PANTHER" id="PTHR11705">
    <property type="entry name" value="PROTEASE FAMILY M14 CARBOXYPEPTIDASE A,B"/>
    <property type="match status" value="1"/>
</dbReference>
<dbReference type="InterPro" id="IPR000834">
    <property type="entry name" value="Peptidase_M14"/>
</dbReference>
<keyword evidence="8" id="KW-0732">Signal</keyword>
<comment type="similarity">
    <text evidence="2 5">Belongs to the peptidase M14 family.</text>
</comment>
<keyword evidence="3" id="KW-0479">Metal-binding</keyword>
<evidence type="ECO:0000256" key="2">
    <source>
        <dbReference type="ARBA" id="ARBA00005988"/>
    </source>
</evidence>
<dbReference type="Gene3D" id="3.40.630.10">
    <property type="entry name" value="Zn peptidases"/>
    <property type="match status" value="1"/>
</dbReference>
<evidence type="ECO:0000256" key="8">
    <source>
        <dbReference type="SAM" id="SignalP"/>
    </source>
</evidence>
<name>A0A024TFI0_9STRA</name>
<dbReference type="RefSeq" id="XP_008878572.1">
    <property type="nucleotide sequence ID" value="XM_008880350.1"/>
</dbReference>
<evidence type="ECO:0000313" key="10">
    <source>
        <dbReference type="EMBL" id="ETV92798.1"/>
    </source>
</evidence>
<feature type="compositionally biased region" description="Low complexity" evidence="6">
    <location>
        <begin position="635"/>
        <end position="658"/>
    </location>
</feature>
<sequence>MAQPPWLVVVAASVLAHGSAGSGDPDAMFQYRTYEEMVQTMMALNASHPDVVDLFVAQDKYGLPYPTDLQCGEEHGVAVPCKQYVLRITNESTWDGDRPEVFFSGALHGNERVGPQATMELALLLVDYATSFAAGSTSSDSTNVRRSKAWLHRLVNSRSIYMMPMTNSHGYYHNKREENGVDPNRDYNYKTNGNCMQAMTSRAVNELWRDHMFQLAVTFHGGMRCVTYEWGAPNHMDADSARSERSPDDTSQAALASALSTFAGKFPDGTYYPTGTMNDVVYGVYGGMEDWAYAASWENEFASRRDSAIFAPCAPTQYGEYPPEKTSYNNMTHRAFNLLVETSDSKHPVQSALGLRSSIYDVDLEAVPTAPVGHVVQNVRLGLLVIDMVQPYIVWQPPVPKHTSHKRQLTSTVAGCPLSDLHVVDCDASGPMSTCAMAITTTHVRVRWDVLGSFTVDETFVQVSTDAAFDTGQGASPVLSGVTRRQRYVDKVVEDSQSISTAFAACVPVSSASSTMFLRAQAKVDQGWAFQKAAVSPHVPPQSHVVNARTNPQYKMEWNGRRIQGADYFYSPVITLTTSAAPPPSPDTSSRHGGTDGFRLPVSGVVLVAVASLLTVGALGLWLVLRRRRAKYKRTPTTDPAEAGAPPDGPPVGVAHPDIQTMKEEDGDPL</sequence>
<dbReference type="GO" id="GO:0004181">
    <property type="term" value="F:metallocarboxypeptidase activity"/>
    <property type="evidence" value="ECO:0007669"/>
    <property type="project" value="InterPro"/>
</dbReference>
<feature type="signal peptide" evidence="8">
    <location>
        <begin position="1"/>
        <end position="21"/>
    </location>
</feature>
<organism evidence="10">
    <name type="scientific">Aphanomyces invadans</name>
    <dbReference type="NCBI Taxonomy" id="157072"/>
    <lineage>
        <taxon>Eukaryota</taxon>
        <taxon>Sar</taxon>
        <taxon>Stramenopiles</taxon>
        <taxon>Oomycota</taxon>
        <taxon>Saprolegniomycetes</taxon>
        <taxon>Saprolegniales</taxon>
        <taxon>Verrucalvaceae</taxon>
        <taxon>Aphanomyces</taxon>
    </lineage>
</organism>
<accession>A0A024TFI0</accession>
<protein>
    <recommendedName>
        <fullName evidence="9">Peptidase M14 domain-containing protein</fullName>
    </recommendedName>
</protein>
<feature type="chain" id="PRO_5001537419" description="Peptidase M14 domain-containing protein" evidence="8">
    <location>
        <begin position="22"/>
        <end position="670"/>
    </location>
</feature>